<organism evidence="2 3">
    <name type="scientific">Rhizophagus irregularis</name>
    <dbReference type="NCBI Taxonomy" id="588596"/>
    <lineage>
        <taxon>Eukaryota</taxon>
        <taxon>Fungi</taxon>
        <taxon>Fungi incertae sedis</taxon>
        <taxon>Mucoromycota</taxon>
        <taxon>Glomeromycotina</taxon>
        <taxon>Glomeromycetes</taxon>
        <taxon>Glomerales</taxon>
        <taxon>Glomeraceae</taxon>
        <taxon>Rhizophagus</taxon>
    </lineage>
</organism>
<gene>
    <name evidence="2" type="ORF">CHRIB12_LOCUS23597</name>
</gene>
<evidence type="ECO:0000256" key="1">
    <source>
        <dbReference type="SAM" id="MobiDB-lite"/>
    </source>
</evidence>
<reference evidence="2" key="1">
    <citation type="submission" date="2020-05" db="EMBL/GenBank/DDBJ databases">
        <authorList>
            <person name="Rincon C."/>
            <person name="Sanders R I."/>
            <person name="Robbins C."/>
            <person name="Chaturvedi A."/>
        </authorList>
    </citation>
    <scope>NUCLEOTIDE SEQUENCE</scope>
    <source>
        <strain evidence="2">CHB12</strain>
    </source>
</reference>
<protein>
    <submittedName>
        <fullName evidence="2">Uncharacterized protein</fullName>
    </submittedName>
</protein>
<evidence type="ECO:0000313" key="2">
    <source>
        <dbReference type="EMBL" id="CAB5394932.1"/>
    </source>
</evidence>
<proteinExistence type="predicted"/>
<evidence type="ECO:0000313" key="3">
    <source>
        <dbReference type="Proteomes" id="UP000684084"/>
    </source>
</evidence>
<dbReference type="OrthoDB" id="10534616at2759"/>
<sequence length="98" mass="11104">MIQTKTKANGEDQEVADTPESGGIFQPNYNQEHSKCLKNGSRKKAIDYSFLTWFKANVPTILKVSLIVILEVEINVDNQEINNLIPKLISKDENLKKD</sequence>
<dbReference type="Proteomes" id="UP000684084">
    <property type="component" value="Unassembled WGS sequence"/>
</dbReference>
<dbReference type="EMBL" id="CAGKOT010000093">
    <property type="protein sequence ID" value="CAB5394932.1"/>
    <property type="molecule type" value="Genomic_DNA"/>
</dbReference>
<accession>A0A915ZZI1</accession>
<feature type="region of interest" description="Disordered" evidence="1">
    <location>
        <begin position="1"/>
        <end position="31"/>
    </location>
</feature>
<comment type="caution">
    <text evidence="2">The sequence shown here is derived from an EMBL/GenBank/DDBJ whole genome shotgun (WGS) entry which is preliminary data.</text>
</comment>
<dbReference type="AlphaFoldDB" id="A0A915ZZI1"/>
<name>A0A915ZZI1_9GLOM</name>